<feature type="compositionally biased region" description="Polar residues" evidence="1">
    <location>
        <begin position="29"/>
        <end position="49"/>
    </location>
</feature>
<sequence>MTQPSNAGASTEQHITGSPETEKFPTDNPPDSNTPAGGSSNKGINDNRANLNEGEPLPEPPD</sequence>
<keyword evidence="3" id="KW-1185">Reference proteome</keyword>
<dbReference type="RefSeq" id="WP_133877431.1">
    <property type="nucleotide sequence ID" value="NZ_BOMD01000045.1"/>
</dbReference>
<evidence type="ECO:0000256" key="1">
    <source>
        <dbReference type="SAM" id="MobiDB-lite"/>
    </source>
</evidence>
<name>A0A4R6J725_9ACTN</name>
<dbReference type="Proteomes" id="UP000294901">
    <property type="component" value="Unassembled WGS sequence"/>
</dbReference>
<organism evidence="2 3">
    <name type="scientific">Paractinoplanes brasiliensis</name>
    <dbReference type="NCBI Taxonomy" id="52695"/>
    <lineage>
        <taxon>Bacteria</taxon>
        <taxon>Bacillati</taxon>
        <taxon>Actinomycetota</taxon>
        <taxon>Actinomycetes</taxon>
        <taxon>Micromonosporales</taxon>
        <taxon>Micromonosporaceae</taxon>
        <taxon>Paractinoplanes</taxon>
    </lineage>
</organism>
<comment type="caution">
    <text evidence="2">The sequence shown here is derived from an EMBL/GenBank/DDBJ whole genome shotgun (WGS) entry which is preliminary data.</text>
</comment>
<dbReference type="EMBL" id="SNWR01000002">
    <property type="protein sequence ID" value="TDO31299.1"/>
    <property type="molecule type" value="Genomic_DNA"/>
</dbReference>
<reference evidence="2 3" key="1">
    <citation type="submission" date="2019-03" db="EMBL/GenBank/DDBJ databases">
        <title>Sequencing the genomes of 1000 actinobacteria strains.</title>
        <authorList>
            <person name="Klenk H.-P."/>
        </authorList>
    </citation>
    <scope>NUCLEOTIDE SEQUENCE [LARGE SCALE GENOMIC DNA]</scope>
    <source>
        <strain evidence="2 3">DSM 43805</strain>
    </source>
</reference>
<proteinExistence type="predicted"/>
<feature type="region of interest" description="Disordered" evidence="1">
    <location>
        <begin position="1"/>
        <end position="62"/>
    </location>
</feature>
<evidence type="ECO:0000313" key="2">
    <source>
        <dbReference type="EMBL" id="TDO31299.1"/>
    </source>
</evidence>
<dbReference type="AlphaFoldDB" id="A0A4R6J725"/>
<accession>A0A4R6J725</accession>
<protein>
    <submittedName>
        <fullName evidence="2">Uncharacterized protein</fullName>
    </submittedName>
</protein>
<evidence type="ECO:0000313" key="3">
    <source>
        <dbReference type="Proteomes" id="UP000294901"/>
    </source>
</evidence>
<gene>
    <name evidence="2" type="ORF">C8E87_6713</name>
</gene>
<feature type="compositionally biased region" description="Polar residues" evidence="1">
    <location>
        <begin position="1"/>
        <end position="19"/>
    </location>
</feature>